<evidence type="ECO:0000256" key="5">
    <source>
        <dbReference type="ARBA" id="ARBA00023065"/>
    </source>
</evidence>
<dbReference type="GO" id="GO:0006879">
    <property type="term" value="P:intracellular iron ion homeostasis"/>
    <property type="evidence" value="ECO:0007669"/>
    <property type="project" value="TreeGrafter"/>
</dbReference>
<evidence type="ECO:0000256" key="2">
    <source>
        <dbReference type="ARBA" id="ARBA00022448"/>
    </source>
</evidence>
<keyword evidence="5" id="KW-0406">Ion transport</keyword>
<keyword evidence="10" id="KW-1185">Reference proteome</keyword>
<gene>
    <name evidence="9" type="ORF">BDV29DRAFT_156689</name>
</gene>
<keyword evidence="2" id="KW-0813">Transport</keyword>
<feature type="transmembrane region" description="Helical" evidence="7">
    <location>
        <begin position="117"/>
        <end position="139"/>
    </location>
</feature>
<organism evidence="9 10">
    <name type="scientific">Aspergillus leporis</name>
    <dbReference type="NCBI Taxonomy" id="41062"/>
    <lineage>
        <taxon>Eukaryota</taxon>
        <taxon>Fungi</taxon>
        <taxon>Dikarya</taxon>
        <taxon>Ascomycota</taxon>
        <taxon>Pezizomycotina</taxon>
        <taxon>Eurotiomycetes</taxon>
        <taxon>Eurotiomycetidae</taxon>
        <taxon>Eurotiales</taxon>
        <taxon>Aspergillaceae</taxon>
        <taxon>Aspergillus</taxon>
        <taxon>Aspergillus subgen. Circumdati</taxon>
    </lineage>
</organism>
<accession>A0A5N5X2U7</accession>
<keyword evidence="6 7" id="KW-0472">Membrane</keyword>
<dbReference type="Pfam" id="PF01794">
    <property type="entry name" value="Ferric_reduct"/>
    <property type="match status" value="1"/>
</dbReference>
<dbReference type="PANTHER" id="PTHR32361:SF26">
    <property type="entry name" value="FAD-BINDING 8 DOMAIN-CONTAINING PROTEIN-RELATED"/>
    <property type="match status" value="1"/>
</dbReference>
<dbReference type="GO" id="GO:0005886">
    <property type="term" value="C:plasma membrane"/>
    <property type="evidence" value="ECO:0007669"/>
    <property type="project" value="TreeGrafter"/>
</dbReference>
<protein>
    <recommendedName>
        <fullName evidence="8">Ferric oxidoreductase domain-containing protein</fullName>
    </recommendedName>
</protein>
<evidence type="ECO:0000259" key="8">
    <source>
        <dbReference type="Pfam" id="PF01794"/>
    </source>
</evidence>
<keyword evidence="3 7" id="KW-0812">Transmembrane</keyword>
<feature type="transmembrane region" description="Helical" evidence="7">
    <location>
        <begin position="60"/>
        <end position="78"/>
    </location>
</feature>
<evidence type="ECO:0000313" key="10">
    <source>
        <dbReference type="Proteomes" id="UP000326565"/>
    </source>
</evidence>
<evidence type="ECO:0000256" key="6">
    <source>
        <dbReference type="ARBA" id="ARBA00023136"/>
    </source>
</evidence>
<feature type="transmembrane region" description="Helical" evidence="7">
    <location>
        <begin position="30"/>
        <end position="48"/>
    </location>
</feature>
<feature type="domain" description="Ferric oxidoreductase" evidence="8">
    <location>
        <begin position="10"/>
        <end position="103"/>
    </location>
</feature>
<dbReference type="PANTHER" id="PTHR32361">
    <property type="entry name" value="FERRIC/CUPRIC REDUCTASE TRANSMEMBRANE COMPONENT"/>
    <property type="match status" value="1"/>
</dbReference>
<evidence type="ECO:0000313" key="9">
    <source>
        <dbReference type="EMBL" id="KAB8074327.1"/>
    </source>
</evidence>
<dbReference type="GO" id="GO:0000293">
    <property type="term" value="F:ferric-chelate reductase activity"/>
    <property type="evidence" value="ECO:0007669"/>
    <property type="project" value="TreeGrafter"/>
</dbReference>
<reference evidence="9 10" key="1">
    <citation type="submission" date="2019-04" db="EMBL/GenBank/DDBJ databases">
        <title>Friends and foes A comparative genomics study of 23 Aspergillus species from section Flavi.</title>
        <authorList>
            <consortium name="DOE Joint Genome Institute"/>
            <person name="Kjaerbolling I."/>
            <person name="Vesth T."/>
            <person name="Frisvad J.C."/>
            <person name="Nybo J.L."/>
            <person name="Theobald S."/>
            <person name="Kildgaard S."/>
            <person name="Isbrandt T."/>
            <person name="Kuo A."/>
            <person name="Sato A."/>
            <person name="Lyhne E.K."/>
            <person name="Kogle M.E."/>
            <person name="Wiebenga A."/>
            <person name="Kun R.S."/>
            <person name="Lubbers R.J."/>
            <person name="Makela M.R."/>
            <person name="Barry K."/>
            <person name="Chovatia M."/>
            <person name="Clum A."/>
            <person name="Daum C."/>
            <person name="Haridas S."/>
            <person name="He G."/>
            <person name="LaButti K."/>
            <person name="Lipzen A."/>
            <person name="Mondo S."/>
            <person name="Riley R."/>
            <person name="Salamov A."/>
            <person name="Simmons B.A."/>
            <person name="Magnuson J.K."/>
            <person name="Henrissat B."/>
            <person name="Mortensen U.H."/>
            <person name="Larsen T.O."/>
            <person name="Devries R.P."/>
            <person name="Grigoriev I.V."/>
            <person name="Machida M."/>
            <person name="Baker S.E."/>
            <person name="Andersen M.R."/>
        </authorList>
    </citation>
    <scope>NUCLEOTIDE SEQUENCE [LARGE SCALE GENOMIC DNA]</scope>
    <source>
        <strain evidence="9 10">CBS 151.66</strain>
    </source>
</reference>
<sequence>MTILYASPSVSFLADLLGVRLHTWRRLHRAAGWMTCAQTGFHIIFNLTGSQSILLRERGTVFGIIASASLLLVMLLPLPIIRRFIYPVFYSSHYLLAISVIYATWMHMLRGSSASWYLTYPILGTFGTTFLFEICITLYRNGAFGSCWSKGVTERRDDSSLRIEMAPGRPVVVLPGQYFNLWVPSLNPWSWFHVSSFTVTSLSVDKQHRLQFLAKRPNRSIGFTWLLTKSRRHLTFFSGPHGLSEPAPRYETVLLIASDAGMLAIKPETRRLCLAWHVSGQQMGMNLMTEMAGWINRLIYYNEEDKIHMLQTMVFDPKRLIGLIPGESGTRGRISRDSPNFNDILGNEVEGHRQRLVEDVKAERGKILVIISASDEVRDDLQQSAKGYLRWVRIVDLDYQPA</sequence>
<feature type="transmembrane region" description="Helical" evidence="7">
    <location>
        <begin position="84"/>
        <end position="105"/>
    </location>
</feature>
<evidence type="ECO:0000256" key="3">
    <source>
        <dbReference type="ARBA" id="ARBA00022692"/>
    </source>
</evidence>
<keyword evidence="4 7" id="KW-1133">Transmembrane helix</keyword>
<dbReference type="InterPro" id="IPR051410">
    <property type="entry name" value="Ferric/Cupric_Reductase"/>
</dbReference>
<name>A0A5N5X2U7_9EURO</name>
<dbReference type="GO" id="GO:0015677">
    <property type="term" value="P:copper ion import"/>
    <property type="evidence" value="ECO:0007669"/>
    <property type="project" value="TreeGrafter"/>
</dbReference>
<dbReference type="AlphaFoldDB" id="A0A5N5X2U7"/>
<proteinExistence type="predicted"/>
<dbReference type="Proteomes" id="UP000326565">
    <property type="component" value="Unassembled WGS sequence"/>
</dbReference>
<evidence type="ECO:0000256" key="4">
    <source>
        <dbReference type="ARBA" id="ARBA00022989"/>
    </source>
</evidence>
<comment type="subcellular location">
    <subcellularLocation>
        <location evidence="1">Membrane</location>
        <topology evidence="1">Multi-pass membrane protein</topology>
    </subcellularLocation>
</comment>
<evidence type="ECO:0000256" key="1">
    <source>
        <dbReference type="ARBA" id="ARBA00004141"/>
    </source>
</evidence>
<dbReference type="GO" id="GO:0006826">
    <property type="term" value="P:iron ion transport"/>
    <property type="evidence" value="ECO:0007669"/>
    <property type="project" value="TreeGrafter"/>
</dbReference>
<evidence type="ECO:0000256" key="7">
    <source>
        <dbReference type="SAM" id="Phobius"/>
    </source>
</evidence>
<dbReference type="OrthoDB" id="4494341at2759"/>
<dbReference type="InterPro" id="IPR013130">
    <property type="entry name" value="Fe3_Rdtase_TM_dom"/>
</dbReference>
<dbReference type="EMBL" id="ML732211">
    <property type="protein sequence ID" value="KAB8074327.1"/>
    <property type="molecule type" value="Genomic_DNA"/>
</dbReference>